<feature type="chain" id="PRO_5003314267" evidence="1">
    <location>
        <begin position="28"/>
        <end position="248"/>
    </location>
</feature>
<accession>F4QND9</accession>
<dbReference type="HOGENOM" id="CLU_1118377_0_0_5"/>
<dbReference type="Proteomes" id="UP000006512">
    <property type="component" value="Unassembled WGS sequence"/>
</dbReference>
<dbReference type="EMBL" id="GL883078">
    <property type="protein sequence ID" value="EGF90847.1"/>
    <property type="molecule type" value="Genomic_DNA"/>
</dbReference>
<name>F4QND9_9CAUL</name>
<keyword evidence="1" id="KW-0732">Signal</keyword>
<organism evidence="2 3">
    <name type="scientific">Asticcacaulis biprosthecium C19</name>
    <dbReference type="NCBI Taxonomy" id="715226"/>
    <lineage>
        <taxon>Bacteria</taxon>
        <taxon>Pseudomonadati</taxon>
        <taxon>Pseudomonadota</taxon>
        <taxon>Alphaproteobacteria</taxon>
        <taxon>Caulobacterales</taxon>
        <taxon>Caulobacteraceae</taxon>
        <taxon>Asticcacaulis</taxon>
    </lineage>
</organism>
<evidence type="ECO:0000313" key="2">
    <source>
        <dbReference type="EMBL" id="EGF90847.1"/>
    </source>
</evidence>
<protein>
    <submittedName>
        <fullName evidence="2">Uncharacterized protein</fullName>
    </submittedName>
</protein>
<sequence length="248" mass="26836">MNIPTKTLLTICTTSFCLFATATASVAQDKSLIIQSTNANTEAKYLMGRAEEVEASDAAMACGYYIDALKSWDTALTKFREFAASNPKGDKARQATIIADLTARRADAEDRRARVCGAADKDNAAREAKYQDLMAPFHAELAQAASDEAIGDQSFARNEAQNALNAYINSLNALMRAGKILTDLNQEVTGWNGTAQKVNFMDLTQRTVDLLAALGKKLVTTCNTWPQVYAAAGDQKKCDAVFATWPNG</sequence>
<dbReference type="RefSeq" id="WP_006273029.1">
    <property type="nucleotide sequence ID" value="NZ_GL883078.1"/>
</dbReference>
<proteinExistence type="predicted"/>
<reference evidence="3" key="1">
    <citation type="submission" date="2011-03" db="EMBL/GenBank/DDBJ databases">
        <title>Draft genome sequence of Brevundimonas diminuta.</title>
        <authorList>
            <person name="Brown P.J.B."/>
            <person name="Buechlein A."/>
            <person name="Hemmerich C."/>
            <person name="Brun Y.V."/>
        </authorList>
    </citation>
    <scope>NUCLEOTIDE SEQUENCE [LARGE SCALE GENOMIC DNA]</scope>
    <source>
        <strain evidence="3">C19</strain>
    </source>
</reference>
<gene>
    <name evidence="2" type="ORF">ABI_22580</name>
</gene>
<keyword evidence="3" id="KW-1185">Reference proteome</keyword>
<evidence type="ECO:0000256" key="1">
    <source>
        <dbReference type="SAM" id="SignalP"/>
    </source>
</evidence>
<feature type="signal peptide" evidence="1">
    <location>
        <begin position="1"/>
        <end position="27"/>
    </location>
</feature>
<dbReference type="AlphaFoldDB" id="F4QND9"/>
<evidence type="ECO:0000313" key="3">
    <source>
        <dbReference type="Proteomes" id="UP000006512"/>
    </source>
</evidence>